<evidence type="ECO:0000313" key="2">
    <source>
        <dbReference type="EMBL" id="COV40481.1"/>
    </source>
</evidence>
<protein>
    <submittedName>
        <fullName evidence="1">Uncharacterized protein</fullName>
    </submittedName>
</protein>
<sequence>MSEHTANARTSSSLCAVHSRSVWLNSEIEGTSNRIRALPPLSAAMRSAILSAVNVLPVPQAMISLPRSLPTANPRNTASIACCWCGRSSWRLAGVRFTCRSPAGQAMSQSIGDSAISAMPMRCTGTN</sequence>
<evidence type="ECO:0000313" key="1">
    <source>
        <dbReference type="EMBL" id="CNV22237.1"/>
    </source>
</evidence>
<dbReference type="EMBL" id="CQQC01000566">
    <property type="protein sequence ID" value="CNV22237.1"/>
    <property type="molecule type" value="Genomic_DNA"/>
</dbReference>
<dbReference type="EMBL" id="CSAJ01000008">
    <property type="protein sequence ID" value="COV40481.1"/>
    <property type="molecule type" value="Genomic_DNA"/>
</dbReference>
<evidence type="ECO:0000313" key="4">
    <source>
        <dbReference type="Proteomes" id="UP000044938"/>
    </source>
</evidence>
<accession>A0A655EI30</accession>
<dbReference type="AlphaFoldDB" id="A0A655EI30"/>
<dbReference type="Proteomes" id="UP000044938">
    <property type="component" value="Unassembled WGS sequence"/>
</dbReference>
<name>A0A655EI30_MYCTX</name>
<proteinExistence type="predicted"/>
<gene>
    <name evidence="1" type="ORF">ERS007661_01849</name>
    <name evidence="2" type="ORF">ERS007720_00143</name>
</gene>
<evidence type="ECO:0000313" key="3">
    <source>
        <dbReference type="Proteomes" id="UP000039217"/>
    </source>
</evidence>
<organism evidence="1 3">
    <name type="scientific">Mycobacterium tuberculosis</name>
    <dbReference type="NCBI Taxonomy" id="1773"/>
    <lineage>
        <taxon>Bacteria</taxon>
        <taxon>Bacillati</taxon>
        <taxon>Actinomycetota</taxon>
        <taxon>Actinomycetes</taxon>
        <taxon>Mycobacteriales</taxon>
        <taxon>Mycobacteriaceae</taxon>
        <taxon>Mycobacterium</taxon>
        <taxon>Mycobacterium tuberculosis complex</taxon>
    </lineage>
</organism>
<reference evidence="3 4" key="1">
    <citation type="submission" date="2015-03" db="EMBL/GenBank/DDBJ databases">
        <authorList>
            <consortium name="Pathogen Informatics"/>
        </authorList>
    </citation>
    <scope>NUCLEOTIDE SEQUENCE [LARGE SCALE GENOMIC DNA]</scope>
    <source>
        <strain evidence="1 3">D00501624</strain>
        <strain evidence="2 4">M09401471</strain>
    </source>
</reference>
<dbReference type="Proteomes" id="UP000039217">
    <property type="component" value="Unassembled WGS sequence"/>
</dbReference>